<protein>
    <submittedName>
        <fullName evidence="2">Uncharacterized protein</fullName>
    </submittedName>
</protein>
<dbReference type="InterPro" id="IPR012340">
    <property type="entry name" value="NA-bd_OB-fold"/>
</dbReference>
<evidence type="ECO:0000256" key="1">
    <source>
        <dbReference type="SAM" id="MobiDB-lite"/>
    </source>
</evidence>
<dbReference type="SUPFAM" id="SSF50249">
    <property type="entry name" value="Nucleic acid-binding proteins"/>
    <property type="match status" value="1"/>
</dbReference>
<sequence length="155" mass="15824">MWGVQTQFGKGNKGWGGGKGGKGSWAPGGFGGGYGGGFNGGGFGGGFDGGKGWGMMKGKGKGKGKRTGPSGPLLERTRMSEAPVTGEVAEWKGKYGWITPTVPIEHPLFEKHKGKLYVSISDLAGGLTQLTAGNLCQFHVFSDASGLGAEEVIGS</sequence>
<dbReference type="Gene3D" id="2.40.50.140">
    <property type="entry name" value="Nucleic acid-binding proteins"/>
    <property type="match status" value="1"/>
</dbReference>
<reference evidence="2" key="1">
    <citation type="submission" date="2021-02" db="EMBL/GenBank/DDBJ databases">
        <authorList>
            <person name="Dougan E. K."/>
            <person name="Rhodes N."/>
            <person name="Thang M."/>
            <person name="Chan C."/>
        </authorList>
    </citation>
    <scope>NUCLEOTIDE SEQUENCE</scope>
</reference>
<feature type="region of interest" description="Disordered" evidence="1">
    <location>
        <begin position="54"/>
        <end position="81"/>
    </location>
</feature>
<evidence type="ECO:0000313" key="2">
    <source>
        <dbReference type="EMBL" id="CAE8607962.1"/>
    </source>
</evidence>
<accession>A0A813F355</accession>
<feature type="region of interest" description="Disordered" evidence="1">
    <location>
        <begin position="1"/>
        <end position="24"/>
    </location>
</feature>
<gene>
    <name evidence="2" type="ORF">PGLA1383_LOCUS25861</name>
</gene>
<name>A0A813F355_POLGL</name>
<dbReference type="AlphaFoldDB" id="A0A813F355"/>
<comment type="caution">
    <text evidence="2">The sequence shown here is derived from an EMBL/GenBank/DDBJ whole genome shotgun (WGS) entry which is preliminary data.</text>
</comment>
<dbReference type="Proteomes" id="UP000654075">
    <property type="component" value="Unassembled WGS sequence"/>
</dbReference>
<dbReference type="OrthoDB" id="405928at2759"/>
<keyword evidence="3" id="KW-1185">Reference proteome</keyword>
<evidence type="ECO:0000313" key="3">
    <source>
        <dbReference type="Proteomes" id="UP000654075"/>
    </source>
</evidence>
<dbReference type="EMBL" id="CAJNNV010022236">
    <property type="protein sequence ID" value="CAE8607962.1"/>
    <property type="molecule type" value="Genomic_DNA"/>
</dbReference>
<organism evidence="2 3">
    <name type="scientific">Polarella glacialis</name>
    <name type="common">Dinoflagellate</name>
    <dbReference type="NCBI Taxonomy" id="89957"/>
    <lineage>
        <taxon>Eukaryota</taxon>
        <taxon>Sar</taxon>
        <taxon>Alveolata</taxon>
        <taxon>Dinophyceae</taxon>
        <taxon>Suessiales</taxon>
        <taxon>Suessiaceae</taxon>
        <taxon>Polarella</taxon>
    </lineage>
</organism>
<proteinExistence type="predicted"/>
<feature type="compositionally biased region" description="Gly residues" evidence="1">
    <location>
        <begin position="11"/>
        <end position="24"/>
    </location>
</feature>